<comment type="caution">
    <text evidence="2">The sequence shown here is derived from an EMBL/GenBank/DDBJ whole genome shotgun (WGS) entry which is preliminary data.</text>
</comment>
<accession>A0A8S2HYR0</accession>
<dbReference type="Proteomes" id="UP000682733">
    <property type="component" value="Unassembled WGS sequence"/>
</dbReference>
<name>A0A8S2HYR0_9BILA</name>
<proteinExistence type="predicted"/>
<reference evidence="2" key="1">
    <citation type="submission" date="2021-02" db="EMBL/GenBank/DDBJ databases">
        <authorList>
            <person name="Nowell W R."/>
        </authorList>
    </citation>
    <scope>NUCLEOTIDE SEQUENCE</scope>
</reference>
<dbReference type="AlphaFoldDB" id="A0A8S2HYR0"/>
<evidence type="ECO:0000313" key="2">
    <source>
        <dbReference type="EMBL" id="CAF3693886.1"/>
    </source>
</evidence>
<protein>
    <submittedName>
        <fullName evidence="2">Uncharacterized protein</fullName>
    </submittedName>
</protein>
<evidence type="ECO:0000313" key="3">
    <source>
        <dbReference type="Proteomes" id="UP000682733"/>
    </source>
</evidence>
<dbReference type="EMBL" id="CAJOBA010003816">
    <property type="protein sequence ID" value="CAF3693886.1"/>
    <property type="molecule type" value="Genomic_DNA"/>
</dbReference>
<sequence>MVKEEYIDKSVDVLLRIPFPNIDTTRKIMIEECELQYDDDQHELRNVFEFERIYNPEDAIFWLSNKNVLTEYRDQAMFVEELNKLAENIEKRVSINSFVSTTTQCDVALSFAGDRSPHPIKESVPEL</sequence>
<dbReference type="Proteomes" id="UP000677228">
    <property type="component" value="Unassembled WGS sequence"/>
</dbReference>
<evidence type="ECO:0000313" key="1">
    <source>
        <dbReference type="EMBL" id="CAF0915554.1"/>
    </source>
</evidence>
<organism evidence="2 3">
    <name type="scientific">Didymodactylos carnosus</name>
    <dbReference type="NCBI Taxonomy" id="1234261"/>
    <lineage>
        <taxon>Eukaryota</taxon>
        <taxon>Metazoa</taxon>
        <taxon>Spiralia</taxon>
        <taxon>Gnathifera</taxon>
        <taxon>Rotifera</taxon>
        <taxon>Eurotatoria</taxon>
        <taxon>Bdelloidea</taxon>
        <taxon>Philodinida</taxon>
        <taxon>Philodinidae</taxon>
        <taxon>Didymodactylos</taxon>
    </lineage>
</organism>
<gene>
    <name evidence="1" type="ORF">OVA965_LOCUS10350</name>
    <name evidence="2" type="ORF">TMI583_LOCUS10346</name>
</gene>
<dbReference type="EMBL" id="CAJNOK010003815">
    <property type="protein sequence ID" value="CAF0915554.1"/>
    <property type="molecule type" value="Genomic_DNA"/>
</dbReference>